<gene>
    <name evidence="3" type="ORF">CODIS_04970</name>
</gene>
<accession>A0A7Z1AHA3</accession>
<dbReference type="SFLD" id="SFLDS00019">
    <property type="entry name" value="Glutathione_Transferase_(cytos"/>
    <property type="match status" value="1"/>
</dbReference>
<dbReference type="AlphaFoldDB" id="A0A7Z1AHA3"/>
<dbReference type="InterPro" id="IPR004045">
    <property type="entry name" value="Glutathione_S-Trfase_N"/>
</dbReference>
<dbReference type="PROSITE" id="PS51354">
    <property type="entry name" value="GLUTAREDOXIN_2"/>
    <property type="match status" value="1"/>
</dbReference>
<dbReference type="CDD" id="cd00299">
    <property type="entry name" value="GST_C_family"/>
    <property type="match status" value="1"/>
</dbReference>
<dbReference type="Pfam" id="PF13417">
    <property type="entry name" value="GST_N_3"/>
    <property type="match status" value="1"/>
</dbReference>
<dbReference type="GO" id="GO:0005737">
    <property type="term" value="C:cytoplasm"/>
    <property type="evidence" value="ECO:0007669"/>
    <property type="project" value="TreeGrafter"/>
</dbReference>
<evidence type="ECO:0000313" key="3">
    <source>
        <dbReference type="EMBL" id="ODJ89398.1"/>
    </source>
</evidence>
<organism evidence="3 4">
    <name type="scientific">Candidatus Thiodiazotropha endolucinida</name>
    <dbReference type="NCBI Taxonomy" id="1655433"/>
    <lineage>
        <taxon>Bacteria</taxon>
        <taxon>Pseudomonadati</taxon>
        <taxon>Pseudomonadota</taxon>
        <taxon>Gammaproteobacteria</taxon>
        <taxon>Chromatiales</taxon>
        <taxon>Sedimenticolaceae</taxon>
        <taxon>Candidatus Thiodiazotropha</taxon>
    </lineage>
</organism>
<keyword evidence="4" id="KW-1185">Reference proteome</keyword>
<sequence>MNREVRLYDKPECPFCWRVRMALQRCNLDYQHYRYDDPEHLHKWQRLSPGNTVPVLMIDEIVITESAVMLEYLNDRYGNLLPASARERALARGVAHYADAQVGEAVRKLVFERRAREPKAWDQGVIASAMEAWHQALPRLERALTETDYFVPAAGIPDYVLASRFGLAMAYGMPPPRTPLLGDWFARMANRSEFLDSAPSVVSDALRQGWQVFD</sequence>
<comment type="caution">
    <text evidence="3">The sequence shown here is derived from an EMBL/GenBank/DDBJ whole genome shotgun (WGS) entry which is preliminary data.</text>
</comment>
<dbReference type="Gene3D" id="1.20.1050.10">
    <property type="match status" value="1"/>
</dbReference>
<dbReference type="SFLD" id="SFLDG00358">
    <property type="entry name" value="Main_(cytGST)"/>
    <property type="match status" value="1"/>
</dbReference>
<dbReference type="InterPro" id="IPR036282">
    <property type="entry name" value="Glutathione-S-Trfase_C_sf"/>
</dbReference>
<proteinExistence type="predicted"/>
<reference evidence="3 4" key="1">
    <citation type="submission" date="2016-06" db="EMBL/GenBank/DDBJ databases">
        <title>Genome sequence of endosymbiont of Candidatus Endolucinida thiodiazotropha.</title>
        <authorList>
            <person name="Poehlein A."/>
            <person name="Koenig S."/>
            <person name="Heiden S.E."/>
            <person name="Thuermer A."/>
            <person name="Voget S."/>
            <person name="Daniel R."/>
            <person name="Markert S."/>
            <person name="Gros O."/>
            <person name="Schweder T."/>
        </authorList>
    </citation>
    <scope>NUCLEOTIDE SEQUENCE [LARGE SCALE GENOMIC DNA]</scope>
    <source>
        <strain evidence="3 4">COS</strain>
    </source>
</reference>
<dbReference type="SUPFAM" id="SSF47616">
    <property type="entry name" value="GST C-terminal domain-like"/>
    <property type="match status" value="1"/>
</dbReference>
<dbReference type="InterPro" id="IPR011767">
    <property type="entry name" value="GLR_AS"/>
</dbReference>
<feature type="domain" description="GST C-terminal" evidence="2">
    <location>
        <begin position="84"/>
        <end position="212"/>
    </location>
</feature>
<dbReference type="OrthoDB" id="9793736at2"/>
<dbReference type="Gene3D" id="3.40.30.10">
    <property type="entry name" value="Glutaredoxin"/>
    <property type="match status" value="1"/>
</dbReference>
<dbReference type="PROSITE" id="PS50404">
    <property type="entry name" value="GST_NTER"/>
    <property type="match status" value="1"/>
</dbReference>
<dbReference type="InterPro" id="IPR040079">
    <property type="entry name" value="Glutathione_S-Trfase"/>
</dbReference>
<dbReference type="SUPFAM" id="SSF52833">
    <property type="entry name" value="Thioredoxin-like"/>
    <property type="match status" value="1"/>
</dbReference>
<dbReference type="PROSITE" id="PS50405">
    <property type="entry name" value="GST_CTER"/>
    <property type="match status" value="1"/>
</dbReference>
<dbReference type="PANTHER" id="PTHR43968">
    <property type="match status" value="1"/>
</dbReference>
<evidence type="ECO:0000313" key="4">
    <source>
        <dbReference type="Proteomes" id="UP000094769"/>
    </source>
</evidence>
<dbReference type="CDD" id="cd00570">
    <property type="entry name" value="GST_N_family"/>
    <property type="match status" value="1"/>
</dbReference>
<protein>
    <submittedName>
        <fullName evidence="3">Glutaredoxin</fullName>
    </submittedName>
</protein>
<dbReference type="InterPro" id="IPR036249">
    <property type="entry name" value="Thioredoxin-like_sf"/>
</dbReference>
<dbReference type="PROSITE" id="PS00195">
    <property type="entry name" value="GLUTAREDOXIN_1"/>
    <property type="match status" value="1"/>
</dbReference>
<evidence type="ECO:0000259" key="2">
    <source>
        <dbReference type="PROSITE" id="PS50405"/>
    </source>
</evidence>
<dbReference type="PANTHER" id="PTHR43968:SF6">
    <property type="entry name" value="GLUTATHIONE S-TRANSFERASE OMEGA"/>
    <property type="match status" value="1"/>
</dbReference>
<feature type="domain" description="GST N-terminal" evidence="1">
    <location>
        <begin position="3"/>
        <end position="81"/>
    </location>
</feature>
<name>A0A7Z1AHA3_9GAMM</name>
<dbReference type="InterPro" id="IPR010987">
    <property type="entry name" value="Glutathione-S-Trfase_C-like"/>
</dbReference>
<dbReference type="InterPro" id="IPR050983">
    <property type="entry name" value="GST_Omega/HSP26"/>
</dbReference>
<dbReference type="EMBL" id="MARB01000002">
    <property type="protein sequence ID" value="ODJ89398.1"/>
    <property type="molecule type" value="Genomic_DNA"/>
</dbReference>
<dbReference type="Proteomes" id="UP000094769">
    <property type="component" value="Unassembled WGS sequence"/>
</dbReference>
<evidence type="ECO:0000259" key="1">
    <source>
        <dbReference type="PROSITE" id="PS50404"/>
    </source>
</evidence>
<dbReference type="RefSeq" id="WP_069121123.1">
    <property type="nucleotide sequence ID" value="NZ_MARB01000002.1"/>
</dbReference>